<accession>Q0V1F5</accession>
<dbReference type="GO" id="GO:0005506">
    <property type="term" value="F:iron ion binding"/>
    <property type="evidence" value="ECO:0007669"/>
    <property type="project" value="InterPro"/>
</dbReference>
<dbReference type="AlphaFoldDB" id="Q0V1F5"/>
<evidence type="ECO:0000313" key="3">
    <source>
        <dbReference type="Proteomes" id="UP000001055"/>
    </source>
</evidence>
<dbReference type="VEuPathDB" id="FungiDB:JI435_021590"/>
<proteinExistence type="predicted"/>
<dbReference type="PANTHER" id="PTHR24148:SF82">
    <property type="entry name" value="HETEROKARYON INCOMPATIBILITY DOMAIN-CONTAINING PROTEIN"/>
    <property type="match status" value="1"/>
</dbReference>
<evidence type="ECO:0000259" key="1">
    <source>
        <dbReference type="Pfam" id="PF06985"/>
    </source>
</evidence>
<dbReference type="InterPro" id="IPR015889">
    <property type="entry name" value="Intradiol_dOase_core"/>
</dbReference>
<dbReference type="EMBL" id="CH445327">
    <property type="protein sequence ID" value="EAT90371.1"/>
    <property type="molecule type" value="Genomic_DNA"/>
</dbReference>
<dbReference type="GO" id="GO:0016702">
    <property type="term" value="F:oxidoreductase activity, acting on single donors with incorporation of molecular oxygen, incorporation of two atoms of oxygen"/>
    <property type="evidence" value="ECO:0007669"/>
    <property type="project" value="InterPro"/>
</dbReference>
<sequence length="196" mass="22002">MDTPTTAPTDVPVTTGVYNPLGPTEIRLVEILPGAFDDPIDINISVVDLKNDPVYDALSYVWHAKDGTVDTKKPLGFAIVLNNDSYRIPIGANLEAAIRYLRFPRLMKSIYSSAKQVLIWLGPPQNCSNLVVEVMRTGDLESYILAGTHIDLKSIRLAGFLDNLELLLRRHWFGRVWYVLQYPLLLDTKGLFYVPA</sequence>
<name>Q0V1F5_PHANO</name>
<dbReference type="GeneID" id="5969627"/>
<dbReference type="SUPFAM" id="SSF49482">
    <property type="entry name" value="Aromatic compound dioxygenase"/>
    <property type="match status" value="1"/>
</dbReference>
<organism evidence="2 3">
    <name type="scientific">Phaeosphaeria nodorum (strain SN15 / ATCC MYA-4574 / FGSC 10173)</name>
    <name type="common">Glume blotch fungus</name>
    <name type="synonym">Parastagonospora nodorum</name>
    <dbReference type="NCBI Taxonomy" id="321614"/>
    <lineage>
        <taxon>Eukaryota</taxon>
        <taxon>Fungi</taxon>
        <taxon>Dikarya</taxon>
        <taxon>Ascomycota</taxon>
        <taxon>Pezizomycotina</taxon>
        <taxon>Dothideomycetes</taxon>
        <taxon>Pleosporomycetidae</taxon>
        <taxon>Pleosporales</taxon>
        <taxon>Pleosporineae</taxon>
        <taxon>Phaeosphaeriaceae</taxon>
        <taxon>Parastagonospora</taxon>
    </lineage>
</organism>
<dbReference type="InParanoid" id="Q0V1F5"/>
<dbReference type="PANTHER" id="PTHR24148">
    <property type="entry name" value="ANKYRIN REPEAT DOMAIN-CONTAINING PROTEIN 39 HOMOLOG-RELATED"/>
    <property type="match status" value="1"/>
</dbReference>
<dbReference type="KEGG" id="pno:SNOG_02159"/>
<dbReference type="InterPro" id="IPR010730">
    <property type="entry name" value="HET"/>
</dbReference>
<feature type="domain" description="Heterokaryon incompatibility" evidence="1">
    <location>
        <begin position="105"/>
        <end position="178"/>
    </location>
</feature>
<reference evidence="3" key="1">
    <citation type="journal article" date="2007" name="Plant Cell">
        <title>Dothideomycete-plant interactions illuminated by genome sequencing and EST analysis of the wheat pathogen Stagonospora nodorum.</title>
        <authorList>
            <person name="Hane J.K."/>
            <person name="Lowe R.G."/>
            <person name="Solomon P.S."/>
            <person name="Tan K.C."/>
            <person name="Schoch C.L."/>
            <person name="Spatafora J.W."/>
            <person name="Crous P.W."/>
            <person name="Kodira C."/>
            <person name="Birren B.W."/>
            <person name="Galagan J.E."/>
            <person name="Torriani S.F."/>
            <person name="McDonald B.A."/>
            <person name="Oliver R.P."/>
        </authorList>
    </citation>
    <scope>NUCLEOTIDE SEQUENCE [LARGE SCALE GENOMIC DNA]</scope>
    <source>
        <strain evidence="3">SN15 / ATCC MYA-4574 / FGSC 10173</strain>
    </source>
</reference>
<dbReference type="Pfam" id="PF06985">
    <property type="entry name" value="HET"/>
    <property type="match status" value="1"/>
</dbReference>
<evidence type="ECO:0000313" key="2">
    <source>
        <dbReference type="EMBL" id="EAT90371.1"/>
    </source>
</evidence>
<gene>
    <name evidence="2" type="ORF">SNOG_02159</name>
</gene>
<dbReference type="InterPro" id="IPR052895">
    <property type="entry name" value="HetReg/Transcr_Mod"/>
</dbReference>
<protein>
    <recommendedName>
        <fullName evidence="1">Heterokaryon incompatibility domain-containing protein</fullName>
    </recommendedName>
</protein>
<dbReference type="Proteomes" id="UP000001055">
    <property type="component" value="Unassembled WGS sequence"/>
</dbReference>
<dbReference type="RefSeq" id="XP_001792777.1">
    <property type="nucleotide sequence ID" value="XM_001792725.1"/>
</dbReference>
<dbReference type="HOGENOM" id="CLU_004184_6_0_1"/>